<dbReference type="RefSeq" id="WP_201655472.1">
    <property type="nucleotide sequence ID" value="NZ_JAEQNC010000003.1"/>
</dbReference>
<dbReference type="Proteomes" id="UP000633219">
    <property type="component" value="Unassembled WGS sequence"/>
</dbReference>
<gene>
    <name evidence="1" type="ORF">JJB09_07545</name>
</gene>
<proteinExistence type="predicted"/>
<sequence>MPAPNQGLRYLAPVAKCFQQRADIALQLTSVIIMAQETNRKCRCLIPHREGFDFAVEPRKLCCPGARPFVVTAGKHIVDL</sequence>
<comment type="caution">
    <text evidence="1">The sequence shown here is derived from an EMBL/GenBank/DDBJ whole genome shotgun (WGS) entry which is preliminary data.</text>
</comment>
<keyword evidence="2" id="KW-1185">Reference proteome</keyword>
<organism evidence="1 2">
    <name type="scientific">Rhizobium setariae</name>
    <dbReference type="NCBI Taxonomy" id="2801340"/>
    <lineage>
        <taxon>Bacteria</taxon>
        <taxon>Pseudomonadati</taxon>
        <taxon>Pseudomonadota</taxon>
        <taxon>Alphaproteobacteria</taxon>
        <taxon>Hyphomicrobiales</taxon>
        <taxon>Rhizobiaceae</taxon>
        <taxon>Rhizobium/Agrobacterium group</taxon>
        <taxon>Rhizobium</taxon>
    </lineage>
</organism>
<dbReference type="AlphaFoldDB" id="A0A936YT06"/>
<dbReference type="EMBL" id="JAEQNC010000003">
    <property type="protein sequence ID" value="MBL0371880.1"/>
    <property type="molecule type" value="Genomic_DNA"/>
</dbReference>
<accession>A0A936YT06</accession>
<reference evidence="1" key="1">
    <citation type="submission" date="2021-01" db="EMBL/GenBank/DDBJ databases">
        <title>Rhizobium sp. strain KVB221 16S ribosomal RNA gene Genome sequencing and assembly.</title>
        <authorList>
            <person name="Kang M."/>
        </authorList>
    </citation>
    <scope>NUCLEOTIDE SEQUENCE</scope>
    <source>
        <strain evidence="1">KVB221</strain>
    </source>
</reference>
<protein>
    <submittedName>
        <fullName evidence="1">Uncharacterized protein</fullName>
    </submittedName>
</protein>
<name>A0A936YT06_9HYPH</name>
<evidence type="ECO:0000313" key="2">
    <source>
        <dbReference type="Proteomes" id="UP000633219"/>
    </source>
</evidence>
<evidence type="ECO:0000313" key="1">
    <source>
        <dbReference type="EMBL" id="MBL0371880.1"/>
    </source>
</evidence>